<keyword evidence="5" id="KW-1185">Reference proteome</keyword>
<feature type="active site" description="Nucleophile" evidence="1">
    <location>
        <position position="223"/>
    </location>
</feature>
<dbReference type="EMBL" id="KV417480">
    <property type="protein sequence ID" value="KZP34196.1"/>
    <property type="molecule type" value="Genomic_DNA"/>
</dbReference>
<dbReference type="AlphaFoldDB" id="A0A166WWY8"/>
<accession>A0A166WWY8</accession>
<dbReference type="PANTHER" id="PTHR10188">
    <property type="entry name" value="L-ASPARAGINASE"/>
    <property type="match status" value="1"/>
</dbReference>
<dbReference type="GO" id="GO:0005737">
    <property type="term" value="C:cytoplasm"/>
    <property type="evidence" value="ECO:0007669"/>
    <property type="project" value="TreeGrafter"/>
</dbReference>
<dbReference type="OrthoDB" id="2262349at2759"/>
<evidence type="ECO:0000313" key="4">
    <source>
        <dbReference type="EMBL" id="KZP34196.1"/>
    </source>
</evidence>
<feature type="binding site" evidence="2">
    <location>
        <begin position="294"/>
        <end position="297"/>
    </location>
    <ligand>
        <name>substrate</name>
    </ligand>
</feature>
<dbReference type="SUPFAM" id="SSF56235">
    <property type="entry name" value="N-terminal nucleophile aminohydrolases (Ntn hydrolases)"/>
    <property type="match status" value="1"/>
</dbReference>
<dbReference type="PANTHER" id="PTHR10188:SF43">
    <property type="entry name" value="ASPARAGINASE (EUROFUNG)"/>
    <property type="match status" value="1"/>
</dbReference>
<organism evidence="4 5">
    <name type="scientific">Athelia psychrophila</name>
    <dbReference type="NCBI Taxonomy" id="1759441"/>
    <lineage>
        <taxon>Eukaryota</taxon>
        <taxon>Fungi</taxon>
        <taxon>Dikarya</taxon>
        <taxon>Basidiomycota</taxon>
        <taxon>Agaricomycotina</taxon>
        <taxon>Agaricomycetes</taxon>
        <taxon>Agaricomycetidae</taxon>
        <taxon>Atheliales</taxon>
        <taxon>Atheliaceae</taxon>
        <taxon>Athelia</taxon>
    </lineage>
</organism>
<name>A0A166WWY8_9AGAM</name>
<dbReference type="Gene3D" id="3.60.20.30">
    <property type="entry name" value="(Glycosyl)asparaginase"/>
    <property type="match status" value="1"/>
</dbReference>
<gene>
    <name evidence="4" type="ORF">FIBSPDRAFT_1035285</name>
</gene>
<reference evidence="4 5" key="1">
    <citation type="journal article" date="2016" name="Mol. Biol. Evol.">
        <title>Comparative Genomics of Early-Diverging Mushroom-Forming Fungi Provides Insights into the Origins of Lignocellulose Decay Capabilities.</title>
        <authorList>
            <person name="Nagy L.G."/>
            <person name="Riley R."/>
            <person name="Tritt A."/>
            <person name="Adam C."/>
            <person name="Daum C."/>
            <person name="Floudas D."/>
            <person name="Sun H."/>
            <person name="Yadav J.S."/>
            <person name="Pangilinan J."/>
            <person name="Larsson K.H."/>
            <person name="Matsuura K."/>
            <person name="Barry K."/>
            <person name="Labutti K."/>
            <person name="Kuo R."/>
            <person name="Ohm R.A."/>
            <person name="Bhattacharya S.S."/>
            <person name="Shirouzu T."/>
            <person name="Yoshinaga Y."/>
            <person name="Martin F.M."/>
            <person name="Grigoriev I.V."/>
            <person name="Hibbett D.S."/>
        </authorList>
    </citation>
    <scope>NUCLEOTIDE SEQUENCE [LARGE SCALE GENOMIC DNA]</scope>
    <source>
        <strain evidence="4 5">CBS 109695</strain>
    </source>
</reference>
<evidence type="ECO:0000256" key="2">
    <source>
        <dbReference type="PIRSR" id="PIRSR600246-2"/>
    </source>
</evidence>
<dbReference type="STRING" id="436010.A0A166WWY8"/>
<evidence type="ECO:0000313" key="5">
    <source>
        <dbReference type="Proteomes" id="UP000076532"/>
    </source>
</evidence>
<dbReference type="Pfam" id="PF01112">
    <property type="entry name" value="Asparaginase_2"/>
    <property type="match status" value="2"/>
</dbReference>
<feature type="binding site" evidence="2">
    <location>
        <begin position="251"/>
        <end position="254"/>
    </location>
    <ligand>
        <name>substrate</name>
    </ligand>
</feature>
<protein>
    <submittedName>
        <fullName evidence="4">Asparaginase</fullName>
    </submittedName>
</protein>
<dbReference type="GO" id="GO:0016787">
    <property type="term" value="F:hydrolase activity"/>
    <property type="evidence" value="ECO:0007669"/>
    <property type="project" value="InterPro"/>
</dbReference>
<dbReference type="Proteomes" id="UP000076532">
    <property type="component" value="Unassembled WGS sequence"/>
</dbReference>
<proteinExistence type="predicted"/>
<dbReference type="InterPro" id="IPR000246">
    <property type="entry name" value="Peptidase_T2"/>
</dbReference>
<dbReference type="CDD" id="cd04701">
    <property type="entry name" value="Asparaginase_2"/>
    <property type="match status" value="1"/>
</dbReference>
<feature type="site" description="Cleavage; by autolysis" evidence="3">
    <location>
        <begin position="222"/>
        <end position="223"/>
    </location>
</feature>
<dbReference type="InterPro" id="IPR029055">
    <property type="entry name" value="Ntn_hydrolases_N"/>
</dbReference>
<evidence type="ECO:0000256" key="1">
    <source>
        <dbReference type="PIRSR" id="PIRSR600246-1"/>
    </source>
</evidence>
<evidence type="ECO:0000256" key="3">
    <source>
        <dbReference type="PIRSR" id="PIRSR600246-3"/>
    </source>
</evidence>
<sequence>MVSPNSLNEKVPLLRIPVSSKKGKYVLVIHGGAGTMDRASSSPAKEAMYKNVLSAALRAGYAVLADGGEAMDAAVAAVTVLEDCPLFNSGKGAVFNVAGKNELESSIMLSKPPSSHPEIPASRRGIGLTLLTQTRNPSQLARAFYLSPALAPHAMLSGASAEETSQDYLGFELVDPSYYYTEGRWKEHRRGLGLSEEPLPHRQNNSQSCRYESEHLDKLPTGTVGAVALDVRGCIAAVTSTGGKTNKLVGRVGDTPQMGSGYWAEEWIVDGWLRKAWNHISGKGRKRAVGVSGTGDGDYFIRLATASTIGRRVRFLHEPLQKAAEWAVEDLRKEGGAGGVIAVDSSGNVAMPLNSSGMYRGVIREDGVPKTAIFDDDVLS</sequence>